<protein>
    <submittedName>
        <fullName evidence="7">FAD/FMN-containing dehydrogenase</fullName>
    </submittedName>
</protein>
<evidence type="ECO:0000256" key="1">
    <source>
        <dbReference type="ARBA" id="ARBA00001974"/>
    </source>
</evidence>
<dbReference type="GO" id="GO:0016491">
    <property type="term" value="F:oxidoreductase activity"/>
    <property type="evidence" value="ECO:0007669"/>
    <property type="project" value="UniProtKB-KW"/>
</dbReference>
<dbReference type="Proteomes" id="UP000316993">
    <property type="component" value="Unassembled WGS sequence"/>
</dbReference>
<dbReference type="InterPro" id="IPR016167">
    <property type="entry name" value="FAD-bd_PCMH_sub1"/>
</dbReference>
<dbReference type="RefSeq" id="WP_142083159.1">
    <property type="nucleotide sequence ID" value="NZ_VFPV01000002.1"/>
</dbReference>
<dbReference type="Gene3D" id="1.10.45.10">
    <property type="entry name" value="Vanillyl-alcohol Oxidase, Chain A, domain 4"/>
    <property type="match status" value="1"/>
</dbReference>
<dbReference type="SUPFAM" id="SSF55103">
    <property type="entry name" value="FAD-linked oxidases, C-terminal domain"/>
    <property type="match status" value="1"/>
</dbReference>
<keyword evidence="3" id="KW-0285">Flavoprotein</keyword>
<accession>A0A543L850</accession>
<feature type="domain" description="FAD-binding PCMH-type" evidence="6">
    <location>
        <begin position="41"/>
        <end position="220"/>
    </location>
</feature>
<dbReference type="FunFam" id="1.10.45.10:FF:000001">
    <property type="entry name" value="D-lactate dehydrogenase mitochondrial"/>
    <property type="match status" value="1"/>
</dbReference>
<sequence>MNPSSPMTALLDELALAVGPAHVLTGDAIPPQHCTDWFNAHTHRPLALVRPGTPDEVARVMAICHRHRQPVTPQGGLTGLVAGATPNEGDVALSLARLNGVEEIDPAAGTLTVLAGTPLQTAQEAARAAGLLLAVDLGARGSCQVGGNIATNAGGNRVIRYGMFRDQVLGLEAVLADGSVVGGLNKMLKNNAGYDLKHLFIGSEGTLGIVTRAVLRLHPLPQSCHTAWCTLPNHDTVVRFLRHAQAALGGTLSAFEVMWPDFHELVTTRVPDMRSPVAAQGLQVLIEMEGSDTERDMAMFSSMLEAAFEQGWLLDAAIAQSLKERESFWRLRDAVSEFPLMWSPYCGYDVSLPIGNLGRFVDELQAALRERFPPCEHVHFGHVGDSNIHVGVHVAAAHGPFPEAEIDACVYGVLRRYGGSVSAEHGIGQHKKAYLGHSRTPQELALMHTLKQALDPHKLLNPGKVLA</sequence>
<comment type="caution">
    <text evidence="7">The sequence shown here is derived from an EMBL/GenBank/DDBJ whole genome shotgun (WGS) entry which is preliminary data.</text>
</comment>
<evidence type="ECO:0000256" key="5">
    <source>
        <dbReference type="ARBA" id="ARBA00023002"/>
    </source>
</evidence>
<gene>
    <name evidence="7" type="ORF">BDD18_2144</name>
</gene>
<dbReference type="InterPro" id="IPR016169">
    <property type="entry name" value="FAD-bd_PCMH_sub2"/>
</dbReference>
<dbReference type="GO" id="GO:0071949">
    <property type="term" value="F:FAD binding"/>
    <property type="evidence" value="ECO:0007669"/>
    <property type="project" value="InterPro"/>
</dbReference>
<dbReference type="InterPro" id="IPR016171">
    <property type="entry name" value="Vanillyl_alc_oxidase_C-sub2"/>
</dbReference>
<comment type="similarity">
    <text evidence="2">Belongs to the FAD-binding oxidoreductase/transferase type 4 family.</text>
</comment>
<dbReference type="Gene3D" id="3.30.465.10">
    <property type="match status" value="1"/>
</dbReference>
<dbReference type="InterPro" id="IPR016164">
    <property type="entry name" value="FAD-linked_Oxase-like_C"/>
</dbReference>
<evidence type="ECO:0000256" key="2">
    <source>
        <dbReference type="ARBA" id="ARBA00008000"/>
    </source>
</evidence>
<dbReference type="InterPro" id="IPR016166">
    <property type="entry name" value="FAD-bd_PCMH"/>
</dbReference>
<dbReference type="Gene3D" id="3.30.70.2190">
    <property type="match status" value="1"/>
</dbReference>
<evidence type="ECO:0000256" key="3">
    <source>
        <dbReference type="ARBA" id="ARBA00022630"/>
    </source>
</evidence>
<dbReference type="EMBL" id="VFPV01000002">
    <property type="protein sequence ID" value="TQN03460.1"/>
    <property type="molecule type" value="Genomic_DNA"/>
</dbReference>
<dbReference type="SUPFAM" id="SSF56176">
    <property type="entry name" value="FAD-binding/transporter-associated domain-like"/>
    <property type="match status" value="1"/>
</dbReference>
<comment type="cofactor">
    <cofactor evidence="1">
        <name>FAD</name>
        <dbReference type="ChEBI" id="CHEBI:57692"/>
    </cofactor>
</comment>
<evidence type="ECO:0000313" key="7">
    <source>
        <dbReference type="EMBL" id="TQN03460.1"/>
    </source>
</evidence>
<evidence type="ECO:0000256" key="4">
    <source>
        <dbReference type="ARBA" id="ARBA00022827"/>
    </source>
</evidence>
<evidence type="ECO:0000259" key="6">
    <source>
        <dbReference type="PROSITE" id="PS51387"/>
    </source>
</evidence>
<reference evidence="7 8" key="1">
    <citation type="submission" date="2019-06" db="EMBL/GenBank/DDBJ databases">
        <title>Genomic Encyclopedia of Archaeal and Bacterial Type Strains, Phase II (KMG-II): from individual species to whole genera.</title>
        <authorList>
            <person name="Goeker M."/>
        </authorList>
    </citation>
    <scope>NUCLEOTIDE SEQUENCE [LARGE SCALE GENOMIC DNA]</scope>
    <source>
        <strain evidence="7 8">DSM 7270</strain>
    </source>
</reference>
<dbReference type="GO" id="GO:0022904">
    <property type="term" value="P:respiratory electron transport chain"/>
    <property type="evidence" value="ECO:0007669"/>
    <property type="project" value="TreeGrafter"/>
</dbReference>
<dbReference type="Gene3D" id="3.30.43.10">
    <property type="entry name" value="Uridine Diphospho-n-acetylenolpyruvylglucosamine Reductase, domain 2"/>
    <property type="match status" value="1"/>
</dbReference>
<dbReference type="InterPro" id="IPR051264">
    <property type="entry name" value="FAD-oxidored/transferase_4"/>
</dbReference>
<keyword evidence="4" id="KW-0274">FAD</keyword>
<dbReference type="InterPro" id="IPR006094">
    <property type="entry name" value="Oxid_FAD_bind_N"/>
</dbReference>
<dbReference type="PROSITE" id="PS51387">
    <property type="entry name" value="FAD_PCMH"/>
    <property type="match status" value="1"/>
</dbReference>
<proteinExistence type="inferred from homology"/>
<dbReference type="InterPro" id="IPR036318">
    <property type="entry name" value="FAD-bd_PCMH-like_sf"/>
</dbReference>
<dbReference type="AlphaFoldDB" id="A0A543L850"/>
<keyword evidence="5" id="KW-0560">Oxidoreductase</keyword>
<dbReference type="Pfam" id="PF01565">
    <property type="entry name" value="FAD_binding_4"/>
    <property type="match status" value="1"/>
</dbReference>
<name>A0A543L850_9BURK</name>
<dbReference type="Pfam" id="PF02913">
    <property type="entry name" value="FAD-oxidase_C"/>
    <property type="match status" value="1"/>
</dbReference>
<evidence type="ECO:0000313" key="8">
    <source>
        <dbReference type="Proteomes" id="UP000316993"/>
    </source>
</evidence>
<dbReference type="PANTHER" id="PTHR43716">
    <property type="entry name" value="D-2-HYDROXYGLUTARATE DEHYDROGENASE, MITOCHONDRIAL"/>
    <property type="match status" value="1"/>
</dbReference>
<dbReference type="PANTHER" id="PTHR43716:SF1">
    <property type="entry name" value="D-2-HYDROXYGLUTARATE DEHYDROGENASE, MITOCHONDRIAL"/>
    <property type="match status" value="1"/>
</dbReference>
<dbReference type="Gene3D" id="3.30.70.2740">
    <property type="match status" value="1"/>
</dbReference>
<organism evidence="7 8">
    <name type="scientific">Acidovorax temperans</name>
    <dbReference type="NCBI Taxonomy" id="80878"/>
    <lineage>
        <taxon>Bacteria</taxon>
        <taxon>Pseudomonadati</taxon>
        <taxon>Pseudomonadota</taxon>
        <taxon>Betaproteobacteria</taxon>
        <taxon>Burkholderiales</taxon>
        <taxon>Comamonadaceae</taxon>
        <taxon>Acidovorax</taxon>
    </lineage>
</organism>
<dbReference type="InterPro" id="IPR004113">
    <property type="entry name" value="FAD-bd_oxidored_4_C"/>
</dbReference>